<dbReference type="STRING" id="35623.Aocu_02120"/>
<evidence type="ECO:0000313" key="2">
    <source>
        <dbReference type="EMBL" id="CDR30285.1"/>
    </source>
</evidence>
<reference evidence="3" key="1">
    <citation type="submission" date="2014-05" db="EMBL/GenBank/DDBJ databases">
        <authorList>
            <person name="Kube M."/>
        </authorList>
    </citation>
    <scope>NUCLEOTIDE SEQUENCE [LARGE SCALE GENOMIC DNA]</scope>
</reference>
<dbReference type="KEGG" id="aoc:Aocu_02120"/>
<name>A0A061A8S7_9MOLU</name>
<keyword evidence="3" id="KW-1185">Reference proteome</keyword>
<feature type="coiled-coil region" evidence="1">
    <location>
        <begin position="77"/>
        <end position="252"/>
    </location>
</feature>
<dbReference type="InParanoid" id="A0A061A8S7"/>
<sequence>MNISNKSTYLSDERGKHMAKLKVSILNPTTLRLEEKGDVGDTIDLQELQKVDSSFIMDAINSGRDEAYNAKLQSILKEQELSKKVALEEKEKNLKEENYKLSLEREKLIAEISKFEEKLKSEKNLTQTTLKSDFALEKERLESKVKELEQSLLKQKELIVLQTEQKKDAELSKRIDEYKEMVLQKEKQIQQLESKLSGEEDRKKALVYEIEGKTTQSINEKEQAILKLKMELDQAKHQKEIIEKTIKEDYERQLKQKQELVDYYRDFKAKASTKMLGETLEQHCEIEFNKLRATAFKNAYFEKDNDAKSGSKGDFIFRDYEEDGTEIVSIMFEMKNEADTTATKKKNEDFLKELHKDREEKNCDYAVLVSLLEADNELYNQGIVDMSHRYPKMYVIRPQFFIPLITLLRDAARSASSVKRELIEFKNQNLDVSDFEKNLNDFKTAFSKNYDLASRKFGDAIASIDKSIEQLMKTKEALLSSENNLRLANNKADDLTIKKLTKNNPTMQKAFEDVKK</sequence>
<protein>
    <submittedName>
        <fullName evidence="2">Hypothetical conserved protein DUF2130</fullName>
    </submittedName>
</protein>
<dbReference type="HOGENOM" id="CLU_034837_0_0_14"/>
<organism evidence="2 3">
    <name type="scientific">Acholeplasma oculi</name>
    <dbReference type="NCBI Taxonomy" id="35623"/>
    <lineage>
        <taxon>Bacteria</taxon>
        <taxon>Bacillati</taxon>
        <taxon>Mycoplasmatota</taxon>
        <taxon>Mollicutes</taxon>
        <taxon>Acholeplasmatales</taxon>
        <taxon>Acholeplasmataceae</taxon>
        <taxon>Acholeplasma</taxon>
    </lineage>
</organism>
<evidence type="ECO:0000256" key="1">
    <source>
        <dbReference type="SAM" id="Coils"/>
    </source>
</evidence>
<gene>
    <name evidence="2" type="ORF">Aocu_02120</name>
</gene>
<keyword evidence="1" id="KW-0175">Coiled coil</keyword>
<dbReference type="InterPro" id="IPR019219">
    <property type="entry name" value="DUF2130"/>
</dbReference>
<dbReference type="AlphaFoldDB" id="A0A061A8S7"/>
<evidence type="ECO:0000313" key="3">
    <source>
        <dbReference type="Proteomes" id="UP000032434"/>
    </source>
</evidence>
<accession>A0A061A8S7</accession>
<dbReference type="Pfam" id="PF09903">
    <property type="entry name" value="DUF2130"/>
    <property type="match status" value="1"/>
</dbReference>
<dbReference type="EMBL" id="LK028559">
    <property type="protein sequence ID" value="CDR30285.1"/>
    <property type="molecule type" value="Genomic_DNA"/>
</dbReference>
<dbReference type="PATRIC" id="fig|35623.3.peg.212"/>
<dbReference type="Proteomes" id="UP000032434">
    <property type="component" value="Chromosome 1"/>
</dbReference>
<proteinExistence type="predicted"/>